<keyword evidence="1" id="KW-0812">Transmembrane</keyword>
<dbReference type="Gramene" id="C.cajan_15184.t">
    <property type="protein sequence ID" value="C.cajan_15184.t.cds1"/>
    <property type="gene ID" value="C.cajan_15184"/>
</dbReference>
<accession>A0A151SZK3</accession>
<evidence type="ECO:0000313" key="2">
    <source>
        <dbReference type="EMBL" id="KYP60168.1"/>
    </source>
</evidence>
<dbReference type="EMBL" id="CM003612">
    <property type="protein sequence ID" value="KYP60168.1"/>
    <property type="molecule type" value="Genomic_DNA"/>
</dbReference>
<sequence length="124" mass="14084">MKPKAYTILMAFMLTSIGIKYEGSNNNPFQHSTPSTVLFLTSMSCHVLASTADMTLPTTFFIFHMFGILSCQTLLWILVPDICWYIINLLLLLVASFCFNYNHICDLIRAARQMSNSDAQMMQV</sequence>
<reference evidence="2 4" key="1">
    <citation type="journal article" date="2012" name="Nat. Biotechnol.">
        <title>Draft genome sequence of pigeonpea (Cajanus cajan), an orphan legume crop of resource-poor farmers.</title>
        <authorList>
            <person name="Varshney R.K."/>
            <person name="Chen W."/>
            <person name="Li Y."/>
            <person name="Bharti A.K."/>
            <person name="Saxena R.K."/>
            <person name="Schlueter J.A."/>
            <person name="Donoghue M.T."/>
            <person name="Azam S."/>
            <person name="Fan G."/>
            <person name="Whaley A.M."/>
            <person name="Farmer A.D."/>
            <person name="Sheridan J."/>
            <person name="Iwata A."/>
            <person name="Tuteja R."/>
            <person name="Penmetsa R.V."/>
            <person name="Wu W."/>
            <person name="Upadhyaya H.D."/>
            <person name="Yang S.P."/>
            <person name="Shah T."/>
            <person name="Saxena K.B."/>
            <person name="Michael T."/>
            <person name="McCombie W.R."/>
            <person name="Yang B."/>
            <person name="Zhang G."/>
            <person name="Yang H."/>
            <person name="Wang J."/>
            <person name="Spillane C."/>
            <person name="Cook D.R."/>
            <person name="May G.D."/>
            <person name="Xu X."/>
            <person name="Jackson S.A."/>
        </authorList>
    </citation>
    <scope>NUCLEOTIDE SEQUENCE [LARGE SCALE GENOMIC DNA]</scope>
    <source>
        <strain evidence="4">cv. Asha</strain>
    </source>
</reference>
<feature type="transmembrane region" description="Helical" evidence="1">
    <location>
        <begin position="85"/>
        <end position="104"/>
    </location>
</feature>
<keyword evidence="1" id="KW-0472">Membrane</keyword>
<proteinExistence type="predicted"/>
<evidence type="ECO:0000313" key="4">
    <source>
        <dbReference type="Proteomes" id="UP000075243"/>
    </source>
</evidence>
<evidence type="ECO:0000313" key="3">
    <source>
        <dbReference type="EMBL" id="KYP60174.1"/>
    </source>
</evidence>
<dbReference type="PANTHER" id="PTHR34115:SF17">
    <property type="entry name" value="PROTEIN, PUTATIVE-RELATED"/>
    <property type="match status" value="1"/>
</dbReference>
<feature type="transmembrane region" description="Helical" evidence="1">
    <location>
        <begin position="59"/>
        <end position="79"/>
    </location>
</feature>
<keyword evidence="4" id="KW-1185">Reference proteome</keyword>
<dbReference type="Gramene" id="C.cajan_15178.t">
    <property type="protein sequence ID" value="C.cajan_15178.t.cds1"/>
    <property type="gene ID" value="C.cajan_15178"/>
</dbReference>
<keyword evidence="1" id="KW-1133">Transmembrane helix</keyword>
<dbReference type="EMBL" id="CM003612">
    <property type="protein sequence ID" value="KYP60174.1"/>
    <property type="molecule type" value="Genomic_DNA"/>
</dbReference>
<dbReference type="InterPro" id="IPR053258">
    <property type="entry name" value="Ca-permeable_cation_channel"/>
</dbReference>
<organism evidence="2 4">
    <name type="scientific">Cajanus cajan</name>
    <name type="common">Pigeon pea</name>
    <name type="synonym">Cajanus indicus</name>
    <dbReference type="NCBI Taxonomy" id="3821"/>
    <lineage>
        <taxon>Eukaryota</taxon>
        <taxon>Viridiplantae</taxon>
        <taxon>Streptophyta</taxon>
        <taxon>Embryophyta</taxon>
        <taxon>Tracheophyta</taxon>
        <taxon>Spermatophyta</taxon>
        <taxon>Magnoliopsida</taxon>
        <taxon>eudicotyledons</taxon>
        <taxon>Gunneridae</taxon>
        <taxon>Pentapetalae</taxon>
        <taxon>rosids</taxon>
        <taxon>fabids</taxon>
        <taxon>Fabales</taxon>
        <taxon>Fabaceae</taxon>
        <taxon>Papilionoideae</taxon>
        <taxon>50 kb inversion clade</taxon>
        <taxon>NPAAA clade</taxon>
        <taxon>indigoferoid/millettioid clade</taxon>
        <taxon>Phaseoleae</taxon>
        <taxon>Cajanus</taxon>
    </lineage>
</organism>
<dbReference type="PANTHER" id="PTHR34115">
    <property type="entry name" value="PROTEIN, PUTATIVE-RELATED"/>
    <property type="match status" value="1"/>
</dbReference>
<name>A0A151SZK3_CAJCA</name>
<protein>
    <submittedName>
        <fullName evidence="2">Uncharacterized protein</fullName>
    </submittedName>
</protein>
<gene>
    <name evidence="2" type="ORF">KK1_015616</name>
    <name evidence="3" type="ORF">KK1_015625</name>
</gene>
<evidence type="ECO:0000256" key="1">
    <source>
        <dbReference type="SAM" id="Phobius"/>
    </source>
</evidence>
<dbReference type="AlphaFoldDB" id="A0A151SZK3"/>
<dbReference type="Proteomes" id="UP000075243">
    <property type="component" value="Chromosome 10"/>
</dbReference>
<dbReference type="OMA" id="TTIFIFH"/>